<dbReference type="InterPro" id="IPR015422">
    <property type="entry name" value="PyrdxlP-dep_Trfase_small"/>
</dbReference>
<dbReference type="InterPro" id="IPR015424">
    <property type="entry name" value="PyrdxlP-dep_Trfase"/>
</dbReference>
<keyword evidence="7" id="KW-0808">Transferase</keyword>
<dbReference type="GO" id="GO:0031071">
    <property type="term" value="F:cysteine desulfurase activity"/>
    <property type="evidence" value="ECO:0007669"/>
    <property type="project" value="UniProtKB-EC"/>
</dbReference>
<name>A0A517NJA9_9BACT</name>
<comment type="similarity">
    <text evidence="2">Belongs to the class-V pyridoxal-phosphate-dependent aminotransferase family. Csd subfamily.</text>
</comment>
<dbReference type="EC" id="2.8.1.7" evidence="3"/>
<feature type="domain" description="Aminotransferase class V" evidence="6">
    <location>
        <begin position="7"/>
        <end position="372"/>
    </location>
</feature>
<sequence>MTDRKRIYLDHAATSWPKADSVLAAVDDFARHCGAAAGRGGYASAQTAGSVISRARHLIATQIGAPSDDCISLHHGGTDALNAAIHGILRPGDHVVTTAAEHNSVLRPLHHWKQHHGIRLTIVPTDRGGQVDADQLLDAVTDQTRLVAVMSASNVTGAVQPIDEIGKRLSDHPAAFLCDAAQTFGTLPIDVGHSHIDLLAAPGHKSIGGPSGTGFLFTAPRLHDALVPSVQGGTGSHSESLDMPAQMPSKLEAGNLNVPAIAGLVEALKQHRDHADPIVQRSAAMAIRLHQSLAAIDGVTLHAAGAALPIASITVRGCAPSDLAAILDAQFGIETRSGLHCAAMIHGCIATDLHGTLRISAGHTSSDADIDAAIDAIRTIAAALI</sequence>
<protein>
    <recommendedName>
        <fullName evidence="3">cysteine desulfurase</fullName>
        <ecNumber evidence="3">2.8.1.7</ecNumber>
    </recommendedName>
</protein>
<comment type="catalytic activity">
    <reaction evidence="5">
        <text>(sulfur carrier)-H + L-cysteine = (sulfur carrier)-SH + L-alanine</text>
        <dbReference type="Rhea" id="RHEA:43892"/>
        <dbReference type="Rhea" id="RHEA-COMP:14737"/>
        <dbReference type="Rhea" id="RHEA-COMP:14739"/>
        <dbReference type="ChEBI" id="CHEBI:29917"/>
        <dbReference type="ChEBI" id="CHEBI:35235"/>
        <dbReference type="ChEBI" id="CHEBI:57972"/>
        <dbReference type="ChEBI" id="CHEBI:64428"/>
        <dbReference type="EC" id="2.8.1.7"/>
    </reaction>
</comment>
<reference evidence="7 8" key="1">
    <citation type="submission" date="2019-02" db="EMBL/GenBank/DDBJ databases">
        <title>Deep-cultivation of Planctomycetes and their phenomic and genomic characterization uncovers novel biology.</title>
        <authorList>
            <person name="Wiegand S."/>
            <person name="Jogler M."/>
            <person name="Boedeker C."/>
            <person name="Pinto D."/>
            <person name="Vollmers J."/>
            <person name="Rivas-Marin E."/>
            <person name="Kohn T."/>
            <person name="Peeters S.H."/>
            <person name="Heuer A."/>
            <person name="Rast P."/>
            <person name="Oberbeckmann S."/>
            <person name="Bunk B."/>
            <person name="Jeske O."/>
            <person name="Meyerdierks A."/>
            <person name="Storesund J.E."/>
            <person name="Kallscheuer N."/>
            <person name="Luecker S."/>
            <person name="Lage O.M."/>
            <person name="Pohl T."/>
            <person name="Merkel B.J."/>
            <person name="Hornburger P."/>
            <person name="Mueller R.-W."/>
            <person name="Bruemmer F."/>
            <person name="Labrenz M."/>
            <person name="Spormann A.M."/>
            <person name="Op den Camp H."/>
            <person name="Overmann J."/>
            <person name="Amann R."/>
            <person name="Jetten M.S.M."/>
            <person name="Mascher T."/>
            <person name="Medema M.H."/>
            <person name="Devos D.P."/>
            <person name="Kaster A.-K."/>
            <person name="Ovreas L."/>
            <person name="Rohde M."/>
            <person name="Galperin M.Y."/>
            <person name="Jogler C."/>
        </authorList>
    </citation>
    <scope>NUCLEOTIDE SEQUENCE [LARGE SCALE GENOMIC DNA]</scope>
    <source>
        <strain evidence="7 8">K22_7</strain>
    </source>
</reference>
<gene>
    <name evidence="7" type="primary">csd_3</name>
    <name evidence="7" type="ORF">K227x_56490</name>
</gene>
<evidence type="ECO:0000313" key="7">
    <source>
        <dbReference type="EMBL" id="QDT07224.1"/>
    </source>
</evidence>
<dbReference type="EMBL" id="CP036525">
    <property type="protein sequence ID" value="QDT07224.1"/>
    <property type="molecule type" value="Genomic_DNA"/>
</dbReference>
<evidence type="ECO:0000259" key="6">
    <source>
        <dbReference type="Pfam" id="PF00266"/>
    </source>
</evidence>
<evidence type="ECO:0000256" key="4">
    <source>
        <dbReference type="ARBA" id="ARBA00022898"/>
    </source>
</evidence>
<dbReference type="Proteomes" id="UP000318538">
    <property type="component" value="Chromosome"/>
</dbReference>
<dbReference type="Pfam" id="PF00266">
    <property type="entry name" value="Aminotran_5"/>
    <property type="match status" value="1"/>
</dbReference>
<evidence type="ECO:0000256" key="1">
    <source>
        <dbReference type="ARBA" id="ARBA00001933"/>
    </source>
</evidence>
<keyword evidence="8" id="KW-1185">Reference proteome</keyword>
<dbReference type="Gene3D" id="3.90.1150.10">
    <property type="entry name" value="Aspartate Aminotransferase, domain 1"/>
    <property type="match status" value="1"/>
</dbReference>
<comment type="cofactor">
    <cofactor evidence="1">
        <name>pyridoxal 5'-phosphate</name>
        <dbReference type="ChEBI" id="CHEBI:597326"/>
    </cofactor>
</comment>
<dbReference type="SUPFAM" id="SSF53383">
    <property type="entry name" value="PLP-dependent transferases"/>
    <property type="match status" value="1"/>
</dbReference>
<evidence type="ECO:0000313" key="8">
    <source>
        <dbReference type="Proteomes" id="UP000318538"/>
    </source>
</evidence>
<dbReference type="PANTHER" id="PTHR43586:SF4">
    <property type="entry name" value="ISOPENICILLIN N EPIMERASE"/>
    <property type="match status" value="1"/>
</dbReference>
<dbReference type="InterPro" id="IPR015421">
    <property type="entry name" value="PyrdxlP-dep_Trfase_major"/>
</dbReference>
<dbReference type="Gene3D" id="3.40.640.10">
    <property type="entry name" value="Type I PLP-dependent aspartate aminotransferase-like (Major domain)"/>
    <property type="match status" value="1"/>
</dbReference>
<dbReference type="InterPro" id="IPR000192">
    <property type="entry name" value="Aminotrans_V_dom"/>
</dbReference>
<dbReference type="InterPro" id="IPR016454">
    <property type="entry name" value="Cysteine_dSase"/>
</dbReference>
<evidence type="ECO:0000256" key="5">
    <source>
        <dbReference type="ARBA" id="ARBA00050776"/>
    </source>
</evidence>
<dbReference type="RefSeq" id="WP_145174885.1">
    <property type="nucleotide sequence ID" value="NZ_CP036525.1"/>
</dbReference>
<keyword evidence="4" id="KW-0663">Pyridoxal phosphate</keyword>
<dbReference type="PANTHER" id="PTHR43586">
    <property type="entry name" value="CYSTEINE DESULFURASE"/>
    <property type="match status" value="1"/>
</dbReference>
<dbReference type="OrthoDB" id="9804366at2"/>
<dbReference type="KEGG" id="rlc:K227x_56490"/>
<evidence type="ECO:0000256" key="2">
    <source>
        <dbReference type="ARBA" id="ARBA00010447"/>
    </source>
</evidence>
<dbReference type="AlphaFoldDB" id="A0A517NJA9"/>
<organism evidence="7 8">
    <name type="scientific">Rubripirellula lacrimiformis</name>
    <dbReference type="NCBI Taxonomy" id="1930273"/>
    <lineage>
        <taxon>Bacteria</taxon>
        <taxon>Pseudomonadati</taxon>
        <taxon>Planctomycetota</taxon>
        <taxon>Planctomycetia</taxon>
        <taxon>Pirellulales</taxon>
        <taxon>Pirellulaceae</taxon>
        <taxon>Rubripirellula</taxon>
    </lineage>
</organism>
<dbReference type="PIRSF" id="PIRSF005572">
    <property type="entry name" value="NifS"/>
    <property type="match status" value="1"/>
</dbReference>
<evidence type="ECO:0000256" key="3">
    <source>
        <dbReference type="ARBA" id="ARBA00012239"/>
    </source>
</evidence>
<proteinExistence type="inferred from homology"/>
<accession>A0A517NJA9</accession>